<keyword evidence="13" id="KW-0234">DNA repair</keyword>
<evidence type="ECO:0000256" key="11">
    <source>
        <dbReference type="PIRSR" id="PIRSR604808-3"/>
    </source>
</evidence>
<evidence type="ECO:0000256" key="2">
    <source>
        <dbReference type="ARBA" id="ARBA00007092"/>
    </source>
</evidence>
<dbReference type="PANTHER" id="PTHR22748:SF4">
    <property type="entry name" value="DNA-(APURINIC OR APYRIMIDINIC SITE) ENDONUCLEASE 2"/>
    <property type="match status" value="1"/>
</dbReference>
<evidence type="ECO:0000256" key="6">
    <source>
        <dbReference type="ARBA" id="ARBA00022833"/>
    </source>
</evidence>
<dbReference type="Gene3D" id="3.60.10.10">
    <property type="entry name" value="Endonuclease/exonuclease/phosphatase"/>
    <property type="match status" value="1"/>
</dbReference>
<accession>A0A0X3P9P5</accession>
<dbReference type="GO" id="GO:0003906">
    <property type="term" value="F:DNA-(apurinic or apyrimidinic site) endonuclease activity"/>
    <property type="evidence" value="ECO:0007669"/>
    <property type="project" value="TreeGrafter"/>
</dbReference>
<evidence type="ECO:0000256" key="12">
    <source>
        <dbReference type="PROSITE-ProRule" id="PRU01343"/>
    </source>
</evidence>
<dbReference type="InterPro" id="IPR004808">
    <property type="entry name" value="AP_endonuc_1"/>
</dbReference>
<dbReference type="AlphaFoldDB" id="A0A0X3P9P5"/>
<sequence length="478" mass="53388">MLRVCTWNINGIRTLSKPIKRQLDSLEADIICLQETKANRNLPAEFCQADGYNAYFSHCTAKSGYSGVCIFCKNPIQPTSAVESFEDLLTLGGGDSNSAEGFDSEGRVLALQFGLPPAPSSRLFLTVVCLYCPRVDPERLDRAAYRFQFFELLQKSVVSLIASGSYVVLAGDFNVVHKPIDHCCPEEFKLLDPEPRSWMNSLLVDPLKFRGCVGSDVDAFDDSHLVDLFRLAQPNRQNAFSCWNTRTGARQTNYGTRIDYILCDTGLARRFPPSERFSSVCDLLVDVPGSDHCPVWARLPVTTCQLSTGTPPPTLCTCFWSQCQKRQSRLWQFLQPAGVVGEEAVGLKRITSDYQKAHVVKRQKQALLALVRTKSLTPMHVGQDGCCKAGVGERSEDRNEQKATCTQSAAALQWNQLFRRPQKTPKCSGHQEPCVRRTVKRASANRGRDFWVCPRPEGAPGNPEARCSTFIWADKMDR</sequence>
<evidence type="ECO:0000259" key="14">
    <source>
        <dbReference type="PROSITE" id="PS51999"/>
    </source>
</evidence>
<evidence type="ECO:0000256" key="9">
    <source>
        <dbReference type="PIRSR" id="PIRSR604808-1"/>
    </source>
</evidence>
<protein>
    <recommendedName>
        <fullName evidence="13">DNA-(apurinic or apyrimidinic site) endonuclease</fullName>
        <ecNumber evidence="13">3.1.-.-</ecNumber>
    </recommendedName>
</protein>
<feature type="site" description="Interaction with DNA substrate" evidence="11">
    <location>
        <position position="292"/>
    </location>
</feature>
<dbReference type="EMBL" id="GEEE01014554">
    <property type="protein sequence ID" value="JAP48671.1"/>
    <property type="molecule type" value="Transcribed_RNA"/>
</dbReference>
<evidence type="ECO:0000256" key="3">
    <source>
        <dbReference type="ARBA" id="ARBA00022723"/>
    </source>
</evidence>
<feature type="binding site" evidence="10">
    <location>
        <position position="292"/>
    </location>
    <ligand>
        <name>Mg(2+)</name>
        <dbReference type="ChEBI" id="CHEBI:18420"/>
        <label>1</label>
    </ligand>
</feature>
<dbReference type="PROSITE" id="PS51999">
    <property type="entry name" value="ZF_GRF"/>
    <property type="match status" value="1"/>
</dbReference>
<dbReference type="GO" id="GO:0006284">
    <property type="term" value="P:base-excision repair"/>
    <property type="evidence" value="ECO:0007669"/>
    <property type="project" value="TreeGrafter"/>
</dbReference>
<dbReference type="GO" id="GO:0005634">
    <property type="term" value="C:nucleus"/>
    <property type="evidence" value="ECO:0007669"/>
    <property type="project" value="TreeGrafter"/>
</dbReference>
<name>A0A0X3P9P5_SCHSO</name>
<dbReference type="GO" id="GO:0008081">
    <property type="term" value="F:phosphoric diester hydrolase activity"/>
    <property type="evidence" value="ECO:0007669"/>
    <property type="project" value="TreeGrafter"/>
</dbReference>
<dbReference type="Pfam" id="PF06839">
    <property type="entry name" value="Zn_ribbon_GRF"/>
    <property type="match status" value="1"/>
</dbReference>
<evidence type="ECO:0000256" key="4">
    <source>
        <dbReference type="ARBA" id="ARBA00022771"/>
    </source>
</evidence>
<dbReference type="EC" id="3.1.-.-" evidence="13"/>
<keyword evidence="7 10" id="KW-0460">Magnesium</keyword>
<feature type="domain" description="GRF-type" evidence="14">
    <location>
        <begin position="427"/>
        <end position="476"/>
    </location>
</feature>
<dbReference type="GO" id="GO:0003677">
    <property type="term" value="F:DNA binding"/>
    <property type="evidence" value="ECO:0007669"/>
    <property type="project" value="InterPro"/>
</dbReference>
<keyword evidence="8" id="KW-0539">Nucleus</keyword>
<keyword evidence="4 12" id="KW-0863">Zinc-finger</keyword>
<proteinExistence type="inferred from homology"/>
<dbReference type="PANTHER" id="PTHR22748">
    <property type="entry name" value="AP ENDONUCLEASE"/>
    <property type="match status" value="1"/>
</dbReference>
<evidence type="ECO:0000256" key="10">
    <source>
        <dbReference type="PIRSR" id="PIRSR604808-2"/>
    </source>
</evidence>
<dbReference type="PROSITE" id="PS00726">
    <property type="entry name" value="AP_NUCLEASE_F1_1"/>
    <property type="match status" value="1"/>
</dbReference>
<feature type="site" description="Transition state stabilizer" evidence="11">
    <location>
        <position position="174"/>
    </location>
</feature>
<evidence type="ECO:0000256" key="1">
    <source>
        <dbReference type="ARBA" id="ARBA00000493"/>
    </source>
</evidence>
<feature type="binding site" evidence="10">
    <location>
        <position position="172"/>
    </location>
    <ligand>
        <name>Mg(2+)</name>
        <dbReference type="ChEBI" id="CHEBI:18420"/>
        <label>1</label>
    </ligand>
</feature>
<dbReference type="PROSITE" id="PS51435">
    <property type="entry name" value="AP_NUCLEASE_F1_4"/>
    <property type="match status" value="1"/>
</dbReference>
<keyword evidence="3 10" id="KW-0479">Metal-binding</keyword>
<dbReference type="Pfam" id="PF03372">
    <property type="entry name" value="Exo_endo_phos"/>
    <property type="match status" value="1"/>
</dbReference>
<dbReference type="GO" id="GO:0008270">
    <property type="term" value="F:zinc ion binding"/>
    <property type="evidence" value="ECO:0007669"/>
    <property type="project" value="UniProtKB-KW"/>
</dbReference>
<dbReference type="InterPro" id="IPR020847">
    <property type="entry name" value="AP_endonuclease_F1_BS"/>
</dbReference>
<organism evidence="15">
    <name type="scientific">Schistocephalus solidus</name>
    <name type="common">Tapeworm</name>
    <dbReference type="NCBI Taxonomy" id="70667"/>
    <lineage>
        <taxon>Eukaryota</taxon>
        <taxon>Metazoa</taxon>
        <taxon>Spiralia</taxon>
        <taxon>Lophotrochozoa</taxon>
        <taxon>Platyhelminthes</taxon>
        <taxon>Cestoda</taxon>
        <taxon>Eucestoda</taxon>
        <taxon>Diphyllobothriidea</taxon>
        <taxon>Diphyllobothriidae</taxon>
        <taxon>Schistocephalus</taxon>
    </lineage>
</organism>
<feature type="binding site" evidence="10">
    <location>
        <position position="35"/>
    </location>
    <ligand>
        <name>Mg(2+)</name>
        <dbReference type="ChEBI" id="CHEBI:18420"/>
        <label>1</label>
    </ligand>
</feature>
<dbReference type="InterPro" id="IPR010666">
    <property type="entry name" value="Znf_GRF"/>
</dbReference>
<keyword evidence="10" id="KW-0464">Manganese</keyword>
<dbReference type="SUPFAM" id="SSF56219">
    <property type="entry name" value="DNase I-like"/>
    <property type="match status" value="1"/>
</dbReference>
<gene>
    <name evidence="15" type="ORF">TR168225</name>
</gene>
<evidence type="ECO:0000256" key="5">
    <source>
        <dbReference type="ARBA" id="ARBA00022801"/>
    </source>
</evidence>
<dbReference type="InterPro" id="IPR005135">
    <property type="entry name" value="Endo/exonuclease/phosphatase"/>
</dbReference>
<evidence type="ECO:0000256" key="13">
    <source>
        <dbReference type="RuleBase" id="RU362131"/>
    </source>
</evidence>
<feature type="active site" description="Proton acceptor" evidence="9">
    <location>
        <position position="292"/>
    </location>
</feature>
<feature type="active site" description="Proton donor/acceptor" evidence="9">
    <location>
        <position position="172"/>
    </location>
</feature>
<keyword evidence="6" id="KW-0862">Zinc</keyword>
<evidence type="ECO:0000313" key="15">
    <source>
        <dbReference type="EMBL" id="JAP48671.1"/>
    </source>
</evidence>
<reference evidence="15" key="1">
    <citation type="submission" date="2016-01" db="EMBL/GenBank/DDBJ databases">
        <title>Reference transcriptome for the parasite Schistocephalus solidus: insights into the molecular evolution of parasitism.</title>
        <authorList>
            <person name="Hebert F.O."/>
            <person name="Grambauer S."/>
            <person name="Barber I."/>
            <person name="Landry C.R."/>
            <person name="Aubin-Horth N."/>
        </authorList>
    </citation>
    <scope>NUCLEOTIDE SEQUENCE</scope>
</reference>
<comment type="catalytic activity">
    <reaction evidence="1">
        <text>Exonucleolytic cleavage in the 3'- to 5'-direction to yield nucleoside 5'-phosphates.</text>
        <dbReference type="EC" id="3.1.11.2"/>
    </reaction>
</comment>
<evidence type="ECO:0000256" key="7">
    <source>
        <dbReference type="ARBA" id="ARBA00022842"/>
    </source>
</evidence>
<feature type="binding site" evidence="10">
    <location>
        <position position="8"/>
    </location>
    <ligand>
        <name>Mg(2+)</name>
        <dbReference type="ChEBI" id="CHEBI:18420"/>
        <label>1</label>
    </ligand>
</feature>
<feature type="binding site" evidence="10">
    <location>
        <position position="291"/>
    </location>
    <ligand>
        <name>Mg(2+)</name>
        <dbReference type="ChEBI" id="CHEBI:18420"/>
        <label>1</label>
    </ligand>
</feature>
<keyword evidence="5" id="KW-0378">Hydrolase</keyword>
<dbReference type="InterPro" id="IPR036691">
    <property type="entry name" value="Endo/exonu/phosph_ase_sf"/>
</dbReference>
<feature type="site" description="Important for catalytic activity" evidence="11">
    <location>
        <position position="259"/>
    </location>
</feature>
<dbReference type="GO" id="GO:0008311">
    <property type="term" value="F:double-stranded DNA 3'-5' DNA exonuclease activity"/>
    <property type="evidence" value="ECO:0007669"/>
    <property type="project" value="UniProtKB-EC"/>
</dbReference>
<comment type="similarity">
    <text evidence="2 13">Belongs to the DNA repair enzymes AP/ExoA family.</text>
</comment>
<feature type="active site" evidence="9">
    <location>
        <position position="131"/>
    </location>
</feature>
<dbReference type="NCBIfam" id="TIGR00633">
    <property type="entry name" value="xth"/>
    <property type="match status" value="1"/>
</dbReference>
<comment type="cofactor">
    <cofactor evidence="10 13">
        <name>Mg(2+)</name>
        <dbReference type="ChEBI" id="CHEBI:18420"/>
    </cofactor>
    <cofactor evidence="10 13">
        <name>Mn(2+)</name>
        <dbReference type="ChEBI" id="CHEBI:29035"/>
    </cofactor>
    <text evidence="10 13">Probably binds two magnesium or manganese ions per subunit.</text>
</comment>
<feature type="binding site" evidence="10">
    <location>
        <position position="174"/>
    </location>
    <ligand>
        <name>Mg(2+)</name>
        <dbReference type="ChEBI" id="CHEBI:18420"/>
        <label>1</label>
    </ligand>
</feature>
<evidence type="ECO:0000256" key="8">
    <source>
        <dbReference type="ARBA" id="ARBA00023242"/>
    </source>
</evidence>
<keyword evidence="13" id="KW-0227">DNA damage</keyword>